<evidence type="ECO:0000313" key="4">
    <source>
        <dbReference type="Proteomes" id="UP000070258"/>
    </source>
</evidence>
<dbReference type="STRING" id="239498.AXK60_20890"/>
<comment type="caution">
    <text evidence="3">The sequence shown here is derived from an EMBL/GenBank/DDBJ whole genome shotgun (WGS) entry which is preliminary data.</text>
</comment>
<feature type="region of interest" description="Disordered" evidence="1">
    <location>
        <begin position="430"/>
        <end position="462"/>
    </location>
</feature>
<dbReference type="CDD" id="cd00085">
    <property type="entry name" value="HNHc"/>
    <property type="match status" value="1"/>
</dbReference>
<name>A0A138AV00_9ACTN</name>
<feature type="domain" description="DUF222" evidence="2">
    <location>
        <begin position="79"/>
        <end position="336"/>
    </location>
</feature>
<dbReference type="RefSeq" id="WP_068570040.1">
    <property type="nucleotide sequence ID" value="NZ_LSRF01000004.1"/>
</dbReference>
<sequence>MDHTTALANLPEALLPPRLVAAVVPSAKLGEMLDEQRRVENRAFCRTMTATYALFRDRYGERESAFLSSDIEQGADFYARRQELSLAYSALKAEVMVALRLGPTAAETAIDQAIGFVERLPRVFALVDANVISARGGQEALSRCRALSTAQALEFDERLATVLTACAEQLTAIPALREAADRIVHDIDPAAAERRRKQAEEDRTFTVRPADDGMAMAYALLTAHEIRELESRVDEVAETACDCDPRTASQRRADAFVMLFRGFTTLGCRCAVPVCRFAPIRREGQEDSDGARVVIRYRTLVHVIINEKTLADPADTDAAYLIGHGPITAEQAREISLRDDAVIRPFGQEVDDSPTAPQPTPDPAADPAANTPAESAAPEPVSVYRWSGIDLVRRRPVGILLAARCRHAGAPANGAGATDTDGAAHTLDSAASDTAADTRDAAATAAARRPHTRPTPTHSPRALSPRALVIAQGSTGYRFSADLKRYFHILFPRCVFPMCTRPASRCQIDHRREYDHADPERGGASTADNGQPLCLPHHQLKTAGIWVDAHLPDGRILWTGPNGRRVVVDPSGTILGLFPDLTRITWTSPPAAPSKPRSPGGPTRLQREHERRERIRDRNLEELERRAHPGTVSTVERRLDAALAGTTPASLPPPDDEPPPF</sequence>
<organism evidence="3 4">
    <name type="scientific">Tsukamurella pseudospumae</name>
    <dbReference type="NCBI Taxonomy" id="239498"/>
    <lineage>
        <taxon>Bacteria</taxon>
        <taxon>Bacillati</taxon>
        <taxon>Actinomycetota</taxon>
        <taxon>Actinomycetes</taxon>
        <taxon>Mycobacteriales</taxon>
        <taxon>Tsukamurellaceae</taxon>
        <taxon>Tsukamurella</taxon>
    </lineage>
</organism>
<feature type="compositionally biased region" description="Basic and acidic residues" evidence="1">
    <location>
        <begin position="605"/>
        <end position="627"/>
    </location>
</feature>
<accession>A0A138AV00</accession>
<feature type="region of interest" description="Disordered" evidence="1">
    <location>
        <begin position="347"/>
        <end position="379"/>
    </location>
</feature>
<feature type="compositionally biased region" description="Low complexity" evidence="1">
    <location>
        <begin position="594"/>
        <end position="604"/>
    </location>
</feature>
<dbReference type="OrthoDB" id="5244772at2"/>
<gene>
    <name evidence="3" type="ORF">AXK60_20890</name>
</gene>
<evidence type="ECO:0000256" key="1">
    <source>
        <dbReference type="SAM" id="MobiDB-lite"/>
    </source>
</evidence>
<proteinExistence type="predicted"/>
<evidence type="ECO:0000313" key="3">
    <source>
        <dbReference type="EMBL" id="KXP14278.1"/>
    </source>
</evidence>
<dbReference type="AlphaFoldDB" id="A0A138AV00"/>
<dbReference type="InterPro" id="IPR003615">
    <property type="entry name" value="HNH_nuc"/>
</dbReference>
<evidence type="ECO:0000259" key="2">
    <source>
        <dbReference type="Pfam" id="PF02720"/>
    </source>
</evidence>
<feature type="compositionally biased region" description="Low complexity" evidence="1">
    <location>
        <begin position="430"/>
        <end position="447"/>
    </location>
</feature>
<dbReference type="EMBL" id="LSRF01000004">
    <property type="protein sequence ID" value="KXP14278.1"/>
    <property type="molecule type" value="Genomic_DNA"/>
</dbReference>
<reference evidence="4" key="1">
    <citation type="submission" date="2016-02" db="EMBL/GenBank/DDBJ databases">
        <authorList>
            <person name="Wen L."/>
            <person name="He K."/>
            <person name="Yang H."/>
        </authorList>
    </citation>
    <scope>NUCLEOTIDE SEQUENCE [LARGE SCALE GENOMIC DNA]</scope>
    <source>
        <strain evidence="4">JCM 15929</strain>
    </source>
</reference>
<dbReference type="Proteomes" id="UP000070258">
    <property type="component" value="Unassembled WGS sequence"/>
</dbReference>
<dbReference type="Pfam" id="PF02720">
    <property type="entry name" value="DUF222"/>
    <property type="match status" value="1"/>
</dbReference>
<feature type="compositionally biased region" description="Low complexity" evidence="1">
    <location>
        <begin position="365"/>
        <end position="379"/>
    </location>
</feature>
<protein>
    <recommendedName>
        <fullName evidence="2">DUF222 domain-containing protein</fullName>
    </recommendedName>
</protein>
<dbReference type="InterPro" id="IPR003870">
    <property type="entry name" value="DUF222"/>
</dbReference>
<feature type="region of interest" description="Disordered" evidence="1">
    <location>
        <begin position="586"/>
        <end position="661"/>
    </location>
</feature>